<name>A0ABU2U7V4_9ACTN</name>
<evidence type="ECO:0000256" key="1">
    <source>
        <dbReference type="SAM" id="MobiDB-lite"/>
    </source>
</evidence>
<protein>
    <submittedName>
        <fullName evidence="2">Uncharacterized protein</fullName>
    </submittedName>
</protein>
<dbReference type="EMBL" id="JAVREY010000093">
    <property type="protein sequence ID" value="MDT0469077.1"/>
    <property type="molecule type" value="Genomic_DNA"/>
</dbReference>
<keyword evidence="3" id="KW-1185">Reference proteome</keyword>
<proteinExistence type="predicted"/>
<sequence length="64" mass="7100">MESQNTLDSAAAARHARFGELPERIRHEDMVEEKAATPNDPARHAYDPEGSWMSFSCLAVDLGL</sequence>
<dbReference type="RefSeq" id="WP_311700518.1">
    <property type="nucleotide sequence ID" value="NZ_JAVREY010000093.1"/>
</dbReference>
<accession>A0ABU2U7V4</accession>
<comment type="caution">
    <text evidence="2">The sequence shown here is derived from an EMBL/GenBank/DDBJ whole genome shotgun (WGS) entry which is preliminary data.</text>
</comment>
<reference evidence="3" key="1">
    <citation type="submission" date="2023-07" db="EMBL/GenBank/DDBJ databases">
        <title>30 novel species of actinomycetes from the DSMZ collection.</title>
        <authorList>
            <person name="Nouioui I."/>
        </authorList>
    </citation>
    <scope>NUCLEOTIDE SEQUENCE [LARGE SCALE GENOMIC DNA]</scope>
    <source>
        <strain evidence="3">DSM 41699</strain>
    </source>
</reference>
<dbReference type="Proteomes" id="UP001183809">
    <property type="component" value="Unassembled WGS sequence"/>
</dbReference>
<evidence type="ECO:0000313" key="2">
    <source>
        <dbReference type="EMBL" id="MDT0469077.1"/>
    </source>
</evidence>
<feature type="compositionally biased region" description="Basic and acidic residues" evidence="1">
    <location>
        <begin position="17"/>
        <end position="46"/>
    </location>
</feature>
<feature type="region of interest" description="Disordered" evidence="1">
    <location>
        <begin position="1"/>
        <end position="46"/>
    </location>
</feature>
<evidence type="ECO:0000313" key="3">
    <source>
        <dbReference type="Proteomes" id="UP001183809"/>
    </source>
</evidence>
<organism evidence="2 3">
    <name type="scientific">Streptomyces gibsoniae</name>
    <dbReference type="NCBI Taxonomy" id="3075529"/>
    <lineage>
        <taxon>Bacteria</taxon>
        <taxon>Bacillati</taxon>
        <taxon>Actinomycetota</taxon>
        <taxon>Actinomycetes</taxon>
        <taxon>Kitasatosporales</taxon>
        <taxon>Streptomycetaceae</taxon>
        <taxon>Streptomyces</taxon>
    </lineage>
</organism>
<gene>
    <name evidence="2" type="ORF">RM764_39950</name>
</gene>